<dbReference type="InterPro" id="IPR036430">
    <property type="entry name" value="RNase_T2-like_sf"/>
</dbReference>
<feature type="compositionally biased region" description="Pro residues" evidence="3">
    <location>
        <begin position="199"/>
        <end position="214"/>
    </location>
</feature>
<dbReference type="PROSITE" id="PS00531">
    <property type="entry name" value="RNASE_T2_2"/>
    <property type="match status" value="1"/>
</dbReference>
<evidence type="ECO:0000256" key="2">
    <source>
        <dbReference type="RuleBase" id="RU004328"/>
    </source>
</evidence>
<feature type="signal peptide" evidence="4">
    <location>
        <begin position="1"/>
        <end position="28"/>
    </location>
</feature>
<evidence type="ECO:0000256" key="4">
    <source>
        <dbReference type="SAM" id="SignalP"/>
    </source>
</evidence>
<name>A0ABN9PR16_9DINO</name>
<gene>
    <name evidence="5" type="ORF">PCOR1329_LOCUS4128</name>
</gene>
<dbReference type="EMBL" id="CAUYUJ010001069">
    <property type="protein sequence ID" value="CAK0794032.1"/>
    <property type="molecule type" value="Genomic_DNA"/>
</dbReference>
<keyword evidence="4" id="KW-0732">Signal</keyword>
<feature type="region of interest" description="Disordered" evidence="3">
    <location>
        <begin position="195"/>
        <end position="230"/>
    </location>
</feature>
<dbReference type="Pfam" id="PF00445">
    <property type="entry name" value="Ribonuclease_T2"/>
    <property type="match status" value="1"/>
</dbReference>
<evidence type="ECO:0000256" key="1">
    <source>
        <dbReference type="ARBA" id="ARBA00007469"/>
    </source>
</evidence>
<protein>
    <submittedName>
        <fullName evidence="5">Uncharacterized protein</fullName>
    </submittedName>
</protein>
<feature type="compositionally biased region" description="Basic residues" evidence="3">
    <location>
        <begin position="221"/>
        <end position="230"/>
    </location>
</feature>
<feature type="chain" id="PRO_5046374049" evidence="4">
    <location>
        <begin position="29"/>
        <end position="265"/>
    </location>
</feature>
<organism evidence="5 6">
    <name type="scientific">Prorocentrum cordatum</name>
    <dbReference type="NCBI Taxonomy" id="2364126"/>
    <lineage>
        <taxon>Eukaryota</taxon>
        <taxon>Sar</taxon>
        <taxon>Alveolata</taxon>
        <taxon>Dinophyceae</taxon>
        <taxon>Prorocentrales</taxon>
        <taxon>Prorocentraceae</taxon>
        <taxon>Prorocentrum</taxon>
    </lineage>
</organism>
<comment type="caution">
    <text evidence="5">The sequence shown here is derived from an EMBL/GenBank/DDBJ whole genome shotgun (WGS) entry which is preliminary data.</text>
</comment>
<dbReference type="Proteomes" id="UP001189429">
    <property type="component" value="Unassembled WGS sequence"/>
</dbReference>
<dbReference type="InterPro" id="IPR033130">
    <property type="entry name" value="RNase_T2_His_AS_2"/>
</dbReference>
<evidence type="ECO:0000256" key="3">
    <source>
        <dbReference type="SAM" id="MobiDB-lite"/>
    </source>
</evidence>
<dbReference type="SUPFAM" id="SSF55895">
    <property type="entry name" value="Ribonuclease Rh-like"/>
    <property type="match status" value="1"/>
</dbReference>
<proteinExistence type="inferred from homology"/>
<dbReference type="Gene3D" id="3.90.730.10">
    <property type="entry name" value="Ribonuclease T2-like"/>
    <property type="match status" value="1"/>
</dbReference>
<evidence type="ECO:0000313" key="5">
    <source>
        <dbReference type="EMBL" id="CAK0794032.1"/>
    </source>
</evidence>
<comment type="similarity">
    <text evidence="1 2">Belongs to the RNase T2 family.</text>
</comment>
<dbReference type="InterPro" id="IPR001568">
    <property type="entry name" value="RNase_T2-like"/>
</dbReference>
<sequence length="265" mass="28161">MACWSCPVGQRLFSLLALVTSQAPAARAKKMDCGEGVPLCGSLALESGLGPGAYHHAGCGVHGLWPAVGEYGSSQCIAPKSSADATGVYTCYQQANQSESQLLWFENHEWEKHGRCAGVDGVDDFFHQICDLSAAPLAAMGKATAFEDMVGALGRAGHPIFDVDRENDQIFLSACAAQDGRWKLADASKFQEVCGGGAPPAPGPSPPGPAPPAPAEACAKGRSRSPSRCSKQKTRRRFFFFFFLFFDFLPLRDLTGPQTVKSKSG</sequence>
<accession>A0ABN9PR16</accession>
<keyword evidence="6" id="KW-1185">Reference proteome</keyword>
<reference evidence="5" key="1">
    <citation type="submission" date="2023-10" db="EMBL/GenBank/DDBJ databases">
        <authorList>
            <person name="Chen Y."/>
            <person name="Shah S."/>
            <person name="Dougan E. K."/>
            <person name="Thang M."/>
            <person name="Chan C."/>
        </authorList>
    </citation>
    <scope>NUCLEOTIDE SEQUENCE [LARGE SCALE GENOMIC DNA]</scope>
</reference>
<evidence type="ECO:0000313" key="6">
    <source>
        <dbReference type="Proteomes" id="UP001189429"/>
    </source>
</evidence>